<dbReference type="GO" id="GO:0043130">
    <property type="term" value="F:ubiquitin binding"/>
    <property type="evidence" value="ECO:0007669"/>
    <property type="project" value="InterPro"/>
</dbReference>
<feature type="compositionally biased region" description="Basic and acidic residues" evidence="1">
    <location>
        <begin position="697"/>
        <end position="708"/>
    </location>
</feature>
<dbReference type="InterPro" id="IPR052772">
    <property type="entry name" value="Endo/PolyKinase_Domain-Protein"/>
</dbReference>
<dbReference type="Gene3D" id="1.10.8.10">
    <property type="entry name" value="DNA helicase RuvA subunit, C-terminal domain"/>
    <property type="match status" value="1"/>
</dbReference>
<sequence length="1928" mass="218632">MATSVKGKRPRHSDRRHRNVSEESDQQVLHTLQDMFLDVFDLDIIQNVTQNCRFNLHESIEALMRMSEDIKGQKSPPAVKTNTCPSLETFATKNKTRFNQNIPELPLKPSKGKHNISKVPGSNFSPKKINPIHPKPEMTGLGAIKVAYRGMNQGEDDSDAELVIEEESEFEIVGGNNATQRNGWFNSASSPPRTMPGSQNQHLMNSASSLPRTMPGSQNQHLMNSAMTYMGPPLLEHNKHKDNQNKFSKKLNASSISPHSSQKFNRKGKPDAPWQKIQNHIMTRTKIMVLMRGLPGSGKSHLAKLLIKRTVGGDYQNFVFSTDDYFYRSSGKYMFDPSKLPDAHDWNHRRVELKLREGVTPVVVDNTNLQAWEMHPYAKLAIKYGYILEVLEPYTPWRFREKDLSERNIHGIPRQKIRAMLDRYEENYTGNKLLSIFNLKYPPSMKHVQPARKPSVSSERKAKQRKRMRNKMENSNETSLSKHVKDVHPQQNINLNANIPFVDSSEDSKKVNELDQEDEIVIHLAKCILEDGKTLDPALCNTKLSNGMILGELLSKGFQLDVNLKQDKQTPDVDRNLINVPALATDETTSEECSSEDDLSCEESSDEMSEEDSNDGLETCEYDTEHTDIEKSRGGTPDKLQEDYRTDSKHINEEDEPNACREYVVVLKDSTFLYQQYHEENQMHKDSSNFANYQEPPSRDEHNIKENETDTAAQRTDLTLNRPKVSLESISSSTKTEEQGTEQSHLLEDPQGSTSKTNHPTYYNLQNRILIAEAEKTVDFGRSFPNDSPVKMVKNIDLEPNGKPKKCDQFKESNSLEDACEKNSLQLFNTDDNTVNWKPETKKLITTEEMEQWLHLIEQDLIKLSTSSGVSSLQDASEMDNIEIKLSDINKEDKISENTKIGCKQHEETSLNYPTDLDDTIKTNTHFDNAYSANSLVNESTEEKTHKNLYTWVSSSNDSTKSMNSSLEILTKDKERYASTTVKTSTAENTVSKESQNTVSKENTEGKSQENVLLESWEHGSCWESIEQADHKSVGKTEDSFTPKPERQLKRERIVVSKDIDTDVSEKEVIKEPLEVIEWNPVSESSVLWDAPKVTDTPKKQPNSHENVPRPQREIFIYDKEVVDSSKLNTPNIQVCDQSNSPSEVSSKQLDNQLASFFGNNVPIFDTLTTDSWAKSDMILNGAISSTHTKNNNTVTERKPFRDSSSNTHHADFSTLNQINSGLVDDLSSLDFTILNANSRSIISYPNALPRWDPTLPLLLMLDKSSMTEDDTDEIFTSITNDEHTAGQNFFHLKKVFSHIPHENLKELFVKCNGDVNWTAELLLESGIEPQDIKEENVTENEIRDVQKNETSEKFFSGLNPSSNIVCKSNHKKSAEVSKTNGKNGRKEPPLEHFVQLKKQWEGNFVIDDSHYSEHTLRIKKIRHGELVDMGDVTNASPQDEGNAATQPSTSNNGLTESNKTQFTHTSSLNTENNAFGQTLEGVEGKSTLSVSVCSNSDFEEGTVGLDGTSFSMCSDDLGNLNATVRRPTEEELEEMDAEGSCEEDDEILPLTLDRGFVNKLHQLFGNPALPFPTELAPTVNIPLSLARQLHCYLMETQQNHYEQVMKEDEEFARRLQEQERYGLSSSSNSHVPDLREIMDMEVALALYKADQNQWKQESKDDMATKLSKQMLYETFPQLDREVLMEVFCAHDNSFQQTLDVLVASTGQENEQVRNVFSPEARLAQEKALLEKAKQESTKNLELCDPPIIPDHDDYTKEQALSDANYYRAEATRHFELRNECNRKAQEAHNKGIYAVASYYSQVAALHKQRIDDANARAASSLLTAHSLSQLSTTLDLHFLYVAEALQVLDMFLDHHVSRLKQRCQRQEHVFLITGRGSRSVGGQSRIRPAIVRRLQQRNIRYSVVNPGLLKAVVTRNIVLSDKRANKQ</sequence>
<dbReference type="Pfam" id="PF08590">
    <property type="entry name" value="DUF1771"/>
    <property type="match status" value="1"/>
</dbReference>
<dbReference type="InterPro" id="IPR027417">
    <property type="entry name" value="P-loop_NTPase"/>
</dbReference>
<feature type="compositionally biased region" description="Polar residues" evidence="1">
    <location>
        <begin position="751"/>
        <end position="761"/>
    </location>
</feature>
<dbReference type="Gene3D" id="3.30.1370.110">
    <property type="match status" value="1"/>
</dbReference>
<dbReference type="EMBL" id="OD565113">
    <property type="protein sequence ID" value="CAD7440892.1"/>
    <property type="molecule type" value="Genomic_DNA"/>
</dbReference>
<organism evidence="4">
    <name type="scientific">Timema bartmani</name>
    <dbReference type="NCBI Taxonomy" id="61472"/>
    <lineage>
        <taxon>Eukaryota</taxon>
        <taxon>Metazoa</taxon>
        <taxon>Ecdysozoa</taxon>
        <taxon>Arthropoda</taxon>
        <taxon>Hexapoda</taxon>
        <taxon>Insecta</taxon>
        <taxon>Pterygota</taxon>
        <taxon>Neoptera</taxon>
        <taxon>Polyneoptera</taxon>
        <taxon>Phasmatodea</taxon>
        <taxon>Timematodea</taxon>
        <taxon>Timematoidea</taxon>
        <taxon>Timematidae</taxon>
        <taxon>Timema</taxon>
    </lineage>
</organism>
<protein>
    <recommendedName>
        <fullName evidence="5">NEDD4-binding protein 2</fullName>
    </recommendedName>
</protein>
<feature type="region of interest" description="Disordered" evidence="1">
    <location>
        <begin position="683"/>
        <end position="761"/>
    </location>
</feature>
<evidence type="ECO:0008006" key="5">
    <source>
        <dbReference type="Google" id="ProtNLM"/>
    </source>
</evidence>
<dbReference type="PROSITE" id="PS51140">
    <property type="entry name" value="CUE"/>
    <property type="match status" value="1"/>
</dbReference>
<feature type="region of interest" description="Disordered" evidence="1">
    <location>
        <begin position="1431"/>
        <end position="1460"/>
    </location>
</feature>
<feature type="domain" description="CUE" evidence="3">
    <location>
        <begin position="24"/>
        <end position="68"/>
    </location>
</feature>
<dbReference type="InterPro" id="IPR003892">
    <property type="entry name" value="CUE"/>
</dbReference>
<dbReference type="InterPro" id="IPR036063">
    <property type="entry name" value="Smr_dom_sf"/>
</dbReference>
<dbReference type="Pfam" id="PF13671">
    <property type="entry name" value="AAA_33"/>
    <property type="match status" value="1"/>
</dbReference>
<feature type="region of interest" description="Disordered" evidence="1">
    <location>
        <begin position="103"/>
        <end position="137"/>
    </location>
</feature>
<feature type="compositionally biased region" description="Polar residues" evidence="1">
    <location>
        <begin position="251"/>
        <end position="263"/>
    </location>
</feature>
<dbReference type="SUPFAM" id="SSF160443">
    <property type="entry name" value="SMR domain-like"/>
    <property type="match status" value="1"/>
</dbReference>
<feature type="domain" description="Smr" evidence="2">
    <location>
        <begin position="1835"/>
        <end position="1919"/>
    </location>
</feature>
<dbReference type="SUPFAM" id="SSF52540">
    <property type="entry name" value="P-loop containing nucleoside triphosphate hydrolases"/>
    <property type="match status" value="1"/>
</dbReference>
<feature type="region of interest" description="Disordered" evidence="1">
    <location>
        <begin position="1187"/>
        <end position="1208"/>
    </location>
</feature>
<feature type="region of interest" description="Disordered" evidence="1">
    <location>
        <begin position="445"/>
        <end position="484"/>
    </location>
</feature>
<dbReference type="GO" id="GO:0005634">
    <property type="term" value="C:nucleus"/>
    <property type="evidence" value="ECO:0007669"/>
    <property type="project" value="TreeGrafter"/>
</dbReference>
<reference evidence="4" key="1">
    <citation type="submission" date="2020-11" db="EMBL/GenBank/DDBJ databases">
        <authorList>
            <person name="Tran Van P."/>
        </authorList>
    </citation>
    <scope>NUCLEOTIDE SEQUENCE</scope>
</reference>
<dbReference type="PANTHER" id="PTHR46535:SF1">
    <property type="entry name" value="NEDD4-BINDING PROTEIN 2"/>
    <property type="match status" value="1"/>
</dbReference>
<dbReference type="PROSITE" id="PS50828">
    <property type="entry name" value="SMR"/>
    <property type="match status" value="1"/>
</dbReference>
<dbReference type="SMART" id="SM00463">
    <property type="entry name" value="SMR"/>
    <property type="match status" value="1"/>
</dbReference>
<proteinExistence type="predicted"/>
<feature type="region of interest" description="Disordered" evidence="1">
    <location>
        <begin position="981"/>
        <end position="1009"/>
    </location>
</feature>
<feature type="compositionally biased region" description="Polar residues" evidence="1">
    <location>
        <begin position="981"/>
        <end position="1001"/>
    </location>
</feature>
<feature type="region of interest" description="Disordered" evidence="1">
    <location>
        <begin position="1092"/>
        <end position="1111"/>
    </location>
</feature>
<name>A0A7R9ET31_9NEOP</name>
<feature type="compositionally biased region" description="Basic residues" evidence="1">
    <location>
        <begin position="1"/>
        <end position="18"/>
    </location>
</feature>
<dbReference type="InterPro" id="IPR013899">
    <property type="entry name" value="DUF1771"/>
</dbReference>
<evidence type="ECO:0000256" key="1">
    <source>
        <dbReference type="SAM" id="MobiDB-lite"/>
    </source>
</evidence>
<feature type="compositionally biased region" description="Basic and acidic residues" evidence="1">
    <location>
        <begin position="639"/>
        <end position="652"/>
    </location>
</feature>
<feature type="compositionally biased region" description="Basic and acidic residues" evidence="1">
    <location>
        <begin position="623"/>
        <end position="633"/>
    </location>
</feature>
<feature type="region of interest" description="Disordered" evidence="1">
    <location>
        <begin position="583"/>
        <end position="655"/>
    </location>
</feature>
<evidence type="ECO:0000259" key="2">
    <source>
        <dbReference type="PROSITE" id="PS50828"/>
    </source>
</evidence>
<feature type="region of interest" description="Disordered" evidence="1">
    <location>
        <begin position="251"/>
        <end position="272"/>
    </location>
</feature>
<dbReference type="Gene3D" id="3.40.50.300">
    <property type="entry name" value="P-loop containing nucleotide triphosphate hydrolases"/>
    <property type="match status" value="1"/>
</dbReference>
<evidence type="ECO:0000259" key="3">
    <source>
        <dbReference type="PROSITE" id="PS51140"/>
    </source>
</evidence>
<dbReference type="PANTHER" id="PTHR46535">
    <property type="entry name" value="NEDD4-BINDING PROTEIN 2"/>
    <property type="match status" value="1"/>
</dbReference>
<dbReference type="InterPro" id="IPR002625">
    <property type="entry name" value="Smr_dom"/>
</dbReference>
<dbReference type="SMART" id="SM01162">
    <property type="entry name" value="DUF1771"/>
    <property type="match status" value="1"/>
</dbReference>
<feature type="compositionally biased region" description="Polar residues" evidence="1">
    <location>
        <begin position="710"/>
        <end position="719"/>
    </location>
</feature>
<gene>
    <name evidence="4" type="ORF">TBIB3V08_LOCUS3375</name>
</gene>
<feature type="compositionally biased region" description="Polar residues" evidence="1">
    <location>
        <begin position="1434"/>
        <end position="1460"/>
    </location>
</feature>
<accession>A0A7R9ET31</accession>
<dbReference type="GO" id="GO:0004519">
    <property type="term" value="F:endonuclease activity"/>
    <property type="evidence" value="ECO:0007669"/>
    <property type="project" value="TreeGrafter"/>
</dbReference>
<feature type="compositionally biased region" description="Acidic residues" evidence="1">
    <location>
        <begin position="588"/>
        <end position="622"/>
    </location>
</feature>
<feature type="region of interest" description="Disordered" evidence="1">
    <location>
        <begin position="1370"/>
        <end position="1389"/>
    </location>
</feature>
<feature type="region of interest" description="Disordered" evidence="1">
    <location>
        <begin position="1"/>
        <end position="25"/>
    </location>
</feature>
<evidence type="ECO:0000313" key="4">
    <source>
        <dbReference type="EMBL" id="CAD7440892.1"/>
    </source>
</evidence>